<reference evidence="4" key="1">
    <citation type="submission" date="2021-10" db="EMBL/GenBank/DDBJ databases">
        <title>Tropical sea cucumber genome reveals ecological adaptation and Cuvierian tubules defense mechanism.</title>
        <authorList>
            <person name="Chen T."/>
        </authorList>
    </citation>
    <scope>NUCLEOTIDE SEQUENCE</scope>
    <source>
        <strain evidence="4">Nanhai2018</strain>
        <tissue evidence="4">Muscle</tissue>
    </source>
</reference>
<dbReference type="SUPFAM" id="SSF52833">
    <property type="entry name" value="Thioredoxin-like"/>
    <property type="match status" value="3"/>
</dbReference>
<dbReference type="InterPro" id="IPR036249">
    <property type="entry name" value="Thioredoxin-like_sf"/>
</dbReference>
<comment type="caution">
    <text evidence="4">The sequence shown here is derived from an EMBL/GenBank/DDBJ whole genome shotgun (WGS) entry which is preliminary data.</text>
</comment>
<dbReference type="EMBL" id="JAIZAY010000023">
    <property type="protein sequence ID" value="KAJ8019704.1"/>
    <property type="molecule type" value="Genomic_DNA"/>
</dbReference>
<dbReference type="Pfam" id="PF13848">
    <property type="entry name" value="Thioredoxin_6"/>
    <property type="match status" value="1"/>
</dbReference>
<dbReference type="AlphaFoldDB" id="A0A9Q0YDI4"/>
<gene>
    <name evidence="4" type="ORF">HOLleu_41391</name>
</gene>
<organism evidence="4 5">
    <name type="scientific">Holothuria leucospilota</name>
    <name type="common">Black long sea cucumber</name>
    <name type="synonym">Mertensiothuria leucospilota</name>
    <dbReference type="NCBI Taxonomy" id="206669"/>
    <lineage>
        <taxon>Eukaryota</taxon>
        <taxon>Metazoa</taxon>
        <taxon>Echinodermata</taxon>
        <taxon>Eleutherozoa</taxon>
        <taxon>Echinozoa</taxon>
        <taxon>Holothuroidea</taxon>
        <taxon>Aspidochirotacea</taxon>
        <taxon>Aspidochirotida</taxon>
        <taxon>Holothuriidae</taxon>
        <taxon>Holothuria</taxon>
    </lineage>
</organism>
<dbReference type="PANTHER" id="PTHR46295">
    <property type="entry name" value="ENDOPLASMIC RETICULUM RESIDENT PROTEIN 44"/>
    <property type="match status" value="1"/>
</dbReference>
<dbReference type="GO" id="GO:0006457">
    <property type="term" value="P:protein folding"/>
    <property type="evidence" value="ECO:0007669"/>
    <property type="project" value="TreeGrafter"/>
</dbReference>
<dbReference type="InterPro" id="IPR041862">
    <property type="entry name" value="ERp44_PDI_b_2"/>
</dbReference>
<keyword evidence="2" id="KW-0732">Signal</keyword>
<dbReference type="InterPro" id="IPR013766">
    <property type="entry name" value="Thioredoxin_domain"/>
</dbReference>
<dbReference type="InterPro" id="IPR052643">
    <property type="entry name" value="ERP44"/>
</dbReference>
<evidence type="ECO:0000256" key="2">
    <source>
        <dbReference type="SAM" id="SignalP"/>
    </source>
</evidence>
<dbReference type="FunFam" id="3.40.30.10:FF:000051">
    <property type="entry name" value="endoplasmic reticulum resident protein 44"/>
    <property type="match status" value="1"/>
</dbReference>
<evidence type="ECO:0000256" key="1">
    <source>
        <dbReference type="SAM" id="MobiDB-lite"/>
    </source>
</evidence>
<evidence type="ECO:0000313" key="4">
    <source>
        <dbReference type="EMBL" id="KAJ8019704.1"/>
    </source>
</evidence>
<dbReference type="Pfam" id="PF00085">
    <property type="entry name" value="Thioredoxin"/>
    <property type="match status" value="1"/>
</dbReference>
<protein>
    <submittedName>
        <fullName evidence="4">Endoplasmic reticulum resident protein 44</fullName>
    </submittedName>
</protein>
<feature type="chain" id="PRO_5040389020" evidence="2">
    <location>
        <begin position="21"/>
        <end position="408"/>
    </location>
</feature>
<evidence type="ECO:0000313" key="5">
    <source>
        <dbReference type="Proteomes" id="UP001152320"/>
    </source>
</evidence>
<dbReference type="Proteomes" id="UP001152320">
    <property type="component" value="Chromosome 23"/>
</dbReference>
<feature type="domain" description="Thioredoxin" evidence="3">
    <location>
        <begin position="12"/>
        <end position="133"/>
    </location>
</feature>
<dbReference type="PROSITE" id="PS51352">
    <property type="entry name" value="THIOREDOXIN_2"/>
    <property type="match status" value="1"/>
</dbReference>
<sequence length="408" mass="46746">MKSLLFLTISVLLFWSETSSQSAIELNRGNIDSVLASNDVVFVNFYANWCRFSQMLKPIFEDAAKAVKDEFPTQGQVTLAAVDCDRENEVSQKYHISKYPTLKLFRHGRLAKREYRSQRSKDAFIQFIREQLKDPVVQLPAPADVAKLDTSKRSIIGYFRSTTSPEYQVYQRVASALRDDCSFYAGIGDSFKDELTTGESIMFRPSKSMGDDDMLYLGTLGNFDLLHTWSLDKCVPLVREITFENGEELTEEGLPFLILFHDPKDIEVVQKFNDVISRELMQEKGNINFLTADGTKFTHPLHHLNKTPKDLPLIAIDSFRHMYLFPDMKELTDPGRLLRFVQDLHSGRLHREFHHGPDPVTQTNTQEGKAAGGQEQTQPAKKKTDPPESTFKKLKPSEHRYTILRDEL</sequence>
<dbReference type="OrthoDB" id="294696at2759"/>
<feature type="signal peptide" evidence="2">
    <location>
        <begin position="1"/>
        <end position="20"/>
    </location>
</feature>
<proteinExistence type="predicted"/>
<dbReference type="Gene3D" id="3.40.30.10">
    <property type="entry name" value="Glutaredoxin"/>
    <property type="match status" value="3"/>
</dbReference>
<dbReference type="PANTHER" id="PTHR46295:SF1">
    <property type="entry name" value="ENDOPLASMIC RETICULUM RESIDENT PROTEIN 44"/>
    <property type="match status" value="1"/>
</dbReference>
<dbReference type="GO" id="GO:0005793">
    <property type="term" value="C:endoplasmic reticulum-Golgi intermediate compartment"/>
    <property type="evidence" value="ECO:0007669"/>
    <property type="project" value="TreeGrafter"/>
</dbReference>
<evidence type="ECO:0000259" key="3">
    <source>
        <dbReference type="PROSITE" id="PS51352"/>
    </source>
</evidence>
<dbReference type="GO" id="GO:0003756">
    <property type="term" value="F:protein disulfide isomerase activity"/>
    <property type="evidence" value="ECO:0007669"/>
    <property type="project" value="TreeGrafter"/>
</dbReference>
<accession>A0A9Q0YDI4</accession>
<feature type="region of interest" description="Disordered" evidence="1">
    <location>
        <begin position="350"/>
        <end position="397"/>
    </location>
</feature>
<keyword evidence="5" id="KW-1185">Reference proteome</keyword>
<dbReference type="GO" id="GO:0005789">
    <property type="term" value="C:endoplasmic reticulum membrane"/>
    <property type="evidence" value="ECO:0007669"/>
    <property type="project" value="TreeGrafter"/>
</dbReference>
<name>A0A9Q0YDI4_HOLLE</name>
<dbReference type="CDD" id="cd03072">
    <property type="entry name" value="PDI_b'_ERp44"/>
    <property type="match status" value="1"/>
</dbReference>